<keyword evidence="1" id="KW-1133">Transmembrane helix</keyword>
<evidence type="ECO:0000313" key="3">
    <source>
        <dbReference type="Proteomes" id="UP001152646"/>
    </source>
</evidence>
<sequence>MRLEDRVAVREVMEAGDPFPWVEGVRASYCVEYHGLRQGAFHRSVEPGTGMEAALAPGAEVEHAPEHGHALVLGPELDFEAAVGVEVGVGPDAVFGNLSGMKVGRGWLVREPFEVVVVVVPGRARRGIRPVVCVALSLLCWVDLFCGAFRRGLIWARVGQMNHFRCRMRRRLVVALVAGAGLLLGLACRRGTVAACACLSGQYRVETASDVVDARVVGPY</sequence>
<organism evidence="2 3">
    <name type="scientific">Penicillium salamii</name>
    <dbReference type="NCBI Taxonomy" id="1612424"/>
    <lineage>
        <taxon>Eukaryota</taxon>
        <taxon>Fungi</taxon>
        <taxon>Dikarya</taxon>
        <taxon>Ascomycota</taxon>
        <taxon>Pezizomycotina</taxon>
        <taxon>Eurotiomycetes</taxon>
        <taxon>Eurotiomycetidae</taxon>
        <taxon>Eurotiales</taxon>
        <taxon>Aspergillaceae</taxon>
        <taxon>Penicillium</taxon>
    </lineage>
</organism>
<gene>
    <name evidence="2" type="ORF">PSALAMII_LOCUS2643</name>
</gene>
<dbReference type="AlphaFoldDB" id="A0A9W4IR83"/>
<keyword evidence="1" id="KW-0812">Transmembrane</keyword>
<accession>A0A9W4IR83</accession>
<keyword evidence="1" id="KW-0472">Membrane</keyword>
<proteinExistence type="predicted"/>
<dbReference type="OrthoDB" id="10346790at2759"/>
<reference evidence="2" key="1">
    <citation type="submission" date="2021-07" db="EMBL/GenBank/DDBJ databases">
        <authorList>
            <person name="Branca A.L. A."/>
        </authorList>
    </citation>
    <scope>NUCLEOTIDE SEQUENCE</scope>
</reference>
<dbReference type="Proteomes" id="UP001152646">
    <property type="component" value="Unassembled WGS sequence"/>
</dbReference>
<protein>
    <submittedName>
        <fullName evidence="2">Uncharacterized protein</fullName>
    </submittedName>
</protein>
<dbReference type="EMBL" id="CAJVPA010000110">
    <property type="protein sequence ID" value="CAG8331228.1"/>
    <property type="molecule type" value="Genomic_DNA"/>
</dbReference>
<feature type="transmembrane region" description="Helical" evidence="1">
    <location>
        <begin position="170"/>
        <end position="187"/>
    </location>
</feature>
<evidence type="ECO:0000313" key="2">
    <source>
        <dbReference type="EMBL" id="CAG8331228.1"/>
    </source>
</evidence>
<evidence type="ECO:0000256" key="1">
    <source>
        <dbReference type="SAM" id="Phobius"/>
    </source>
</evidence>
<name>A0A9W4IR83_9EURO</name>
<comment type="caution">
    <text evidence="2">The sequence shown here is derived from an EMBL/GenBank/DDBJ whole genome shotgun (WGS) entry which is preliminary data.</text>
</comment>